<dbReference type="GO" id="GO:0004252">
    <property type="term" value="F:serine-type endopeptidase activity"/>
    <property type="evidence" value="ECO:0007669"/>
    <property type="project" value="UniProtKB-EC"/>
</dbReference>
<gene>
    <name evidence="3" type="primary">LOC107731741</name>
</gene>
<proteinExistence type="predicted"/>
<accession>A0A673MS53</accession>
<dbReference type="InterPro" id="IPR009003">
    <property type="entry name" value="Peptidase_S1_PA"/>
</dbReference>
<dbReference type="InterPro" id="IPR001314">
    <property type="entry name" value="Peptidase_S1A"/>
</dbReference>
<dbReference type="InterPro" id="IPR018114">
    <property type="entry name" value="TRYPSIN_HIS"/>
</dbReference>
<dbReference type="Proteomes" id="UP000472270">
    <property type="component" value="Unassembled WGS sequence"/>
</dbReference>
<reference evidence="3" key="1">
    <citation type="submission" date="2025-08" db="UniProtKB">
        <authorList>
            <consortium name="Ensembl"/>
        </authorList>
    </citation>
    <scope>IDENTIFICATION</scope>
</reference>
<dbReference type="GO" id="GO:0005576">
    <property type="term" value="C:extracellular region"/>
    <property type="evidence" value="ECO:0007669"/>
    <property type="project" value="UniProtKB-SubCell"/>
</dbReference>
<dbReference type="PROSITE" id="PS50240">
    <property type="entry name" value="TRYPSIN_DOM"/>
    <property type="match status" value="1"/>
</dbReference>
<keyword evidence="1" id="KW-1015">Disulfide bond</keyword>
<dbReference type="AlphaFoldDB" id="A0A673MS53"/>
<dbReference type="InterPro" id="IPR043504">
    <property type="entry name" value="Peptidase_S1_PA_chymotrypsin"/>
</dbReference>
<feature type="domain" description="Peptidase S1" evidence="2">
    <location>
        <begin position="24"/>
        <end position="232"/>
    </location>
</feature>
<organism evidence="3 4">
    <name type="scientific">Sinocyclocheilus rhinocerous</name>
    <dbReference type="NCBI Taxonomy" id="307959"/>
    <lineage>
        <taxon>Eukaryota</taxon>
        <taxon>Metazoa</taxon>
        <taxon>Chordata</taxon>
        <taxon>Craniata</taxon>
        <taxon>Vertebrata</taxon>
        <taxon>Euteleostomi</taxon>
        <taxon>Actinopterygii</taxon>
        <taxon>Neopterygii</taxon>
        <taxon>Teleostei</taxon>
        <taxon>Ostariophysi</taxon>
        <taxon>Cypriniformes</taxon>
        <taxon>Cyprinidae</taxon>
        <taxon>Cyprininae</taxon>
        <taxon>Sinocyclocheilus</taxon>
    </lineage>
</organism>
<dbReference type="GO" id="GO:0006508">
    <property type="term" value="P:proteolysis"/>
    <property type="evidence" value="ECO:0007669"/>
    <property type="project" value="InterPro"/>
</dbReference>
<dbReference type="PANTHER" id="PTHR24271">
    <property type="entry name" value="KALLIKREIN-RELATED"/>
    <property type="match status" value="1"/>
</dbReference>
<reference evidence="3" key="2">
    <citation type="submission" date="2025-09" db="UniProtKB">
        <authorList>
            <consortium name="Ensembl"/>
        </authorList>
    </citation>
    <scope>IDENTIFICATION</scope>
</reference>
<keyword evidence="4" id="KW-1185">Reference proteome</keyword>
<evidence type="ECO:0000313" key="4">
    <source>
        <dbReference type="Proteomes" id="UP000472270"/>
    </source>
</evidence>
<evidence type="ECO:0000313" key="3">
    <source>
        <dbReference type="Ensembl" id="ENSSRHP00000093199.1"/>
    </source>
</evidence>
<name>A0A673MS53_9TELE</name>
<dbReference type="PROSITE" id="PS00134">
    <property type="entry name" value="TRYPSIN_HIS"/>
    <property type="match status" value="1"/>
</dbReference>
<dbReference type="PRINTS" id="PR00722">
    <property type="entry name" value="CHYMOTRYPSIN"/>
</dbReference>
<dbReference type="Gene3D" id="2.40.10.10">
    <property type="entry name" value="Trypsin-like serine proteases"/>
    <property type="match status" value="2"/>
</dbReference>
<evidence type="ECO:0000259" key="2">
    <source>
        <dbReference type="PROSITE" id="PS50240"/>
    </source>
</evidence>
<dbReference type="InterPro" id="IPR001254">
    <property type="entry name" value="Trypsin_dom"/>
</dbReference>
<protein>
    <submittedName>
        <fullName evidence="3">Granzyme B(G,H)-like</fullName>
    </submittedName>
</protein>
<dbReference type="SMART" id="SM00020">
    <property type="entry name" value="Tryp_SPc"/>
    <property type="match status" value="1"/>
</dbReference>
<dbReference type="SUPFAM" id="SSF50494">
    <property type="entry name" value="Trypsin-like serine proteases"/>
    <property type="match status" value="1"/>
</dbReference>
<dbReference type="Ensembl" id="ENSSRHT00000095718.1">
    <property type="protein sequence ID" value="ENSSRHP00000093199.1"/>
    <property type="gene ID" value="ENSSRHG00000045897.1"/>
</dbReference>
<dbReference type="PANTHER" id="PTHR24271:SF80">
    <property type="entry name" value="GRANZYME 3, TANDEM DUPLICATE 1-RELATED"/>
    <property type="match status" value="1"/>
</dbReference>
<dbReference type="Pfam" id="PF00089">
    <property type="entry name" value="Trypsin"/>
    <property type="match status" value="1"/>
</dbReference>
<dbReference type="CDD" id="cd00190">
    <property type="entry name" value="Tryp_SPc"/>
    <property type="match status" value="1"/>
</dbReference>
<sequence length="235" mass="26748">MKPNNLVIVQVIHVFIIGGMESGIIGGKEAKPHSRPYMASIQYINHHTCGGMLIRQDYVLTAAHCLNLSVNLSHNITKVEKSQQRIPVMKFIQHPMFKQNKEEDYSYDIMLLKVFSPSPTVTLLSNVKCYIAGWGLKTPKGEQASDVMQEVKLKLQFSFECKNKWQHYFNSERMICSVSDGKHAFCSGDSGSPLICNTKPQGIASYTFNDTTYPQVYVKISYFLPWIKKKIKMND</sequence>
<evidence type="ECO:0000256" key="1">
    <source>
        <dbReference type="ARBA" id="ARBA00023157"/>
    </source>
</evidence>